<dbReference type="KEGG" id="slj:EGC82_02465"/>
<evidence type="ECO:0000313" key="4">
    <source>
        <dbReference type="Proteomes" id="UP000278035"/>
    </source>
</evidence>
<dbReference type="NCBIfam" id="NF033547">
    <property type="entry name" value="transpos_IS1595"/>
    <property type="match status" value="1"/>
</dbReference>
<sequence length="294" mass="33776">MKMPETSFFEWQRQFSSETDCLNHIKKMRWPNGFVCPRCSCEHAYELTTRNLYECSQCHKQTSVTADTLFHGSRIPITKWFWAIYFLGSDKGSISALRLSKHIEVNWRTARLILSKLRTAMGHRDSLYRLSGVIEIDDALVGGRRKGKRGRGAEGKTPVLVAVESKGKRAGFIAMQAVNSVCHDSVEKFVAKHLTKQQEVHTDGLPALNIIDKTQQHEARVTPSELVDEWLPWVHIAIGNLKAFLLGTFHGVSGKYLQEYLSEFCYRFNRRQMEREIPNRLLNLAMIHTPIHSY</sequence>
<reference evidence="2" key="2">
    <citation type="submission" date="2018-11" db="EMBL/GenBank/DDBJ databases">
        <authorList>
            <person name="Hwang Y.J."/>
            <person name="Hwang C.Y."/>
        </authorList>
    </citation>
    <scope>NUCLEOTIDE SEQUENCE</scope>
    <source>
        <strain evidence="2">LMG 19866</strain>
    </source>
</reference>
<dbReference type="KEGG" id="slj:EGC82_10760"/>
<dbReference type="Pfam" id="PF12762">
    <property type="entry name" value="DDE_Tnp_IS1595"/>
    <property type="match status" value="1"/>
</dbReference>
<evidence type="ECO:0000259" key="1">
    <source>
        <dbReference type="SMART" id="SM01126"/>
    </source>
</evidence>
<dbReference type="OrthoDB" id="5589846at2"/>
<protein>
    <submittedName>
        <fullName evidence="2">IS1595 family transposase</fullName>
    </submittedName>
</protein>
<evidence type="ECO:0000313" key="2">
    <source>
        <dbReference type="EMBL" id="AZG71729.1"/>
    </source>
</evidence>
<keyword evidence="4" id="KW-1185">Reference proteome</keyword>
<dbReference type="SMART" id="SM01126">
    <property type="entry name" value="DDE_Tnp_IS1595"/>
    <property type="match status" value="1"/>
</dbReference>
<dbReference type="InterPro" id="IPR024442">
    <property type="entry name" value="Transposase_Zn_ribbon"/>
</dbReference>
<gene>
    <name evidence="2" type="ORF">EGC82_02465</name>
    <name evidence="3" type="ORF">EGC82_10760</name>
</gene>
<dbReference type="Proteomes" id="UP000278035">
    <property type="component" value="Chromosome"/>
</dbReference>
<accession>A0A3G8LQC4</accession>
<proteinExistence type="predicted"/>
<dbReference type="Pfam" id="PF12760">
    <property type="entry name" value="Zn_ribbon_IS1595"/>
    <property type="match status" value="1"/>
</dbReference>
<dbReference type="EMBL" id="CP034015">
    <property type="protein sequence ID" value="AZG73205.1"/>
    <property type="molecule type" value="Genomic_DNA"/>
</dbReference>
<name>A0A3G8LQC4_9GAMM</name>
<dbReference type="InterPro" id="IPR024445">
    <property type="entry name" value="Tnp_ISXO2-like"/>
</dbReference>
<organism evidence="2 4">
    <name type="scientific">Shewanella livingstonensis</name>
    <dbReference type="NCBI Taxonomy" id="150120"/>
    <lineage>
        <taxon>Bacteria</taxon>
        <taxon>Pseudomonadati</taxon>
        <taxon>Pseudomonadota</taxon>
        <taxon>Gammaproteobacteria</taxon>
        <taxon>Alteromonadales</taxon>
        <taxon>Shewanellaceae</taxon>
        <taxon>Shewanella</taxon>
    </lineage>
</organism>
<dbReference type="AlphaFoldDB" id="A0A3G8LQC4"/>
<dbReference type="RefSeq" id="WP_124729351.1">
    <property type="nucleotide sequence ID" value="NZ_CP034015.1"/>
</dbReference>
<dbReference type="EMBL" id="CP034015">
    <property type="protein sequence ID" value="AZG71729.1"/>
    <property type="molecule type" value="Genomic_DNA"/>
</dbReference>
<reference evidence="4" key="1">
    <citation type="submission" date="2018-11" db="EMBL/GenBank/DDBJ databases">
        <title>Shewanella sp. M2.</title>
        <authorList>
            <person name="Hwang Y.J."/>
            <person name="Hwang C.Y."/>
        </authorList>
    </citation>
    <scope>NUCLEOTIDE SEQUENCE [LARGE SCALE GENOMIC DNA]</scope>
    <source>
        <strain evidence="4">LMG 19866</strain>
    </source>
</reference>
<feature type="domain" description="ISXO2-like transposase" evidence="1">
    <location>
        <begin position="129"/>
        <end position="269"/>
    </location>
</feature>
<evidence type="ECO:0000313" key="3">
    <source>
        <dbReference type="EMBL" id="AZG73205.1"/>
    </source>
</evidence>